<proteinExistence type="predicted"/>
<feature type="signal peptide" evidence="1">
    <location>
        <begin position="1"/>
        <end position="18"/>
    </location>
</feature>
<feature type="chain" id="PRO_5007287026" evidence="1">
    <location>
        <begin position="19"/>
        <end position="228"/>
    </location>
</feature>
<keyword evidence="1" id="KW-0732">Signal</keyword>
<dbReference type="EMBL" id="GEDV01001826">
    <property type="protein sequence ID" value="JAP86731.1"/>
    <property type="molecule type" value="Transcribed_RNA"/>
</dbReference>
<organism evidence="2">
    <name type="scientific">Rhipicephalus appendiculatus</name>
    <name type="common">Brown ear tick</name>
    <dbReference type="NCBI Taxonomy" id="34631"/>
    <lineage>
        <taxon>Eukaryota</taxon>
        <taxon>Metazoa</taxon>
        <taxon>Ecdysozoa</taxon>
        <taxon>Arthropoda</taxon>
        <taxon>Chelicerata</taxon>
        <taxon>Arachnida</taxon>
        <taxon>Acari</taxon>
        <taxon>Parasitiformes</taxon>
        <taxon>Ixodida</taxon>
        <taxon>Ixodoidea</taxon>
        <taxon>Ixodidae</taxon>
        <taxon>Rhipicephalinae</taxon>
        <taxon>Rhipicephalus</taxon>
        <taxon>Rhipicephalus</taxon>
    </lineage>
</organism>
<name>A0A131Z942_RHIAP</name>
<evidence type="ECO:0000256" key="1">
    <source>
        <dbReference type="SAM" id="SignalP"/>
    </source>
</evidence>
<protein>
    <submittedName>
        <fullName evidence="2">28 kDa Metastriate family member</fullName>
    </submittedName>
</protein>
<reference evidence="2" key="1">
    <citation type="journal article" date="2016" name="Ticks Tick Borne Dis.">
        <title>De novo assembly and annotation of the salivary gland transcriptome of Rhipicephalus appendiculatus male and female ticks during blood feeding.</title>
        <authorList>
            <person name="de Castro M.H."/>
            <person name="de Klerk D."/>
            <person name="Pienaar R."/>
            <person name="Latif A.A."/>
            <person name="Rees D.J."/>
            <person name="Mans B.J."/>
        </authorList>
    </citation>
    <scope>NUCLEOTIDE SEQUENCE</scope>
    <source>
        <tissue evidence="2">Salivary glands</tissue>
    </source>
</reference>
<sequence length="228" mass="26142">MTKAILFVFLLYIAAASASRSVDEDVLWALPVISQGVNVYAEVFYDSTLQSEGSSRNAVIHDIFKLAEQYFHNYSVMINFKVQIRDQMTDAVRVMRDDGETLKPNETLEEFKKQVPRQSHRNNSIFYLFTKTPMIGKLRVDDEEDTEFRYYGTFDSFCSGSTSAVLVHHHPEEHYINVVKATAHTFGIHEYPTSPLADFFQMLLAFEYCRQNTCSAQCLEQCGAEKAK</sequence>
<accession>A0A131Z942</accession>
<evidence type="ECO:0000313" key="2">
    <source>
        <dbReference type="EMBL" id="JAP86731.1"/>
    </source>
</evidence>
<dbReference type="AlphaFoldDB" id="A0A131Z942"/>